<keyword evidence="4" id="KW-1185">Reference proteome</keyword>
<gene>
    <name evidence="3" type="ORF">Glove_99g67</name>
</gene>
<organism evidence="3 4">
    <name type="scientific">Diversispora epigaea</name>
    <dbReference type="NCBI Taxonomy" id="1348612"/>
    <lineage>
        <taxon>Eukaryota</taxon>
        <taxon>Fungi</taxon>
        <taxon>Fungi incertae sedis</taxon>
        <taxon>Mucoromycota</taxon>
        <taxon>Glomeromycotina</taxon>
        <taxon>Glomeromycetes</taxon>
        <taxon>Diversisporales</taxon>
        <taxon>Diversisporaceae</taxon>
        <taxon>Diversispora</taxon>
    </lineage>
</organism>
<dbReference type="Pfam" id="PF00505">
    <property type="entry name" value="HMG_box"/>
    <property type="match status" value="1"/>
</dbReference>
<dbReference type="InterPro" id="IPR009071">
    <property type="entry name" value="HMG_box_dom"/>
</dbReference>
<evidence type="ECO:0000256" key="1">
    <source>
        <dbReference type="SAM" id="MobiDB-lite"/>
    </source>
</evidence>
<evidence type="ECO:0000313" key="3">
    <source>
        <dbReference type="EMBL" id="RHZ83199.1"/>
    </source>
</evidence>
<feature type="region of interest" description="Disordered" evidence="1">
    <location>
        <begin position="108"/>
        <end position="138"/>
    </location>
</feature>
<sequence>MTTFSTKDDRPFIIIPSPFEFDVLEFLPRKRVGCKTSNAFMIYRKIYVKALLKQQLHYKMTDASNWASKAWKEEPEHVKVQFQEYARNLKEIYNQRAQAFIAQQQQELPPLQQQHQHQQQNQQLPSSSSSSSSPSPSPYSNDFIITSVDVASINSENINLQDPYFPDTNINFENNGFIPEFLNMPINPINSINSINQENLINILNSPIIDNDSNNNNCRFCNINIAECVCPDELFQLNFIQSPLSVPLSPIIFENSPIIFDNNYDNHYNNNYDNNYDTNYDNYDTNYDNYDNYINNINNVYSLNDKIYQSNK</sequence>
<evidence type="ECO:0000259" key="2">
    <source>
        <dbReference type="Pfam" id="PF00505"/>
    </source>
</evidence>
<feature type="domain" description="HMG box" evidence="2">
    <location>
        <begin position="37"/>
        <end position="99"/>
    </location>
</feature>
<dbReference type="EMBL" id="PQFF01000092">
    <property type="protein sequence ID" value="RHZ83199.1"/>
    <property type="molecule type" value="Genomic_DNA"/>
</dbReference>
<comment type="caution">
    <text evidence="3">The sequence shown here is derived from an EMBL/GenBank/DDBJ whole genome shotgun (WGS) entry which is preliminary data.</text>
</comment>
<dbReference type="AlphaFoldDB" id="A0A397J4F6"/>
<feature type="compositionally biased region" description="Low complexity" evidence="1">
    <location>
        <begin position="108"/>
        <end position="134"/>
    </location>
</feature>
<accession>A0A397J4F6</accession>
<proteinExistence type="predicted"/>
<evidence type="ECO:0000313" key="4">
    <source>
        <dbReference type="Proteomes" id="UP000266861"/>
    </source>
</evidence>
<dbReference type="SUPFAM" id="SSF47095">
    <property type="entry name" value="HMG-box"/>
    <property type="match status" value="1"/>
</dbReference>
<dbReference type="Gene3D" id="1.10.30.10">
    <property type="entry name" value="High mobility group box domain"/>
    <property type="match status" value="1"/>
</dbReference>
<dbReference type="InterPro" id="IPR036910">
    <property type="entry name" value="HMG_box_dom_sf"/>
</dbReference>
<reference evidence="3 4" key="1">
    <citation type="submission" date="2018-08" db="EMBL/GenBank/DDBJ databases">
        <title>Genome and evolution of the arbuscular mycorrhizal fungus Diversispora epigaea (formerly Glomus versiforme) and its bacterial endosymbionts.</title>
        <authorList>
            <person name="Sun X."/>
            <person name="Fei Z."/>
            <person name="Harrison M."/>
        </authorList>
    </citation>
    <scope>NUCLEOTIDE SEQUENCE [LARGE SCALE GENOMIC DNA]</scope>
    <source>
        <strain evidence="3 4">IT104</strain>
    </source>
</reference>
<dbReference type="Proteomes" id="UP000266861">
    <property type="component" value="Unassembled WGS sequence"/>
</dbReference>
<name>A0A397J4F6_9GLOM</name>
<protein>
    <recommendedName>
        <fullName evidence="2">HMG box domain-containing protein</fullName>
    </recommendedName>
</protein>
<dbReference type="OrthoDB" id="2307332at2759"/>